<proteinExistence type="predicted"/>
<reference evidence="2 3" key="1">
    <citation type="submission" date="2019-10" db="EMBL/GenBank/DDBJ databases">
        <authorList>
            <person name="Palmer J.M."/>
        </authorList>
    </citation>
    <scope>NUCLEOTIDE SEQUENCE [LARGE SCALE GENOMIC DNA]</scope>
    <source>
        <strain evidence="2 3">TWF696</strain>
    </source>
</reference>
<name>A0AAV9UGX6_9PEZI</name>
<evidence type="ECO:0000313" key="3">
    <source>
        <dbReference type="Proteomes" id="UP001375240"/>
    </source>
</evidence>
<dbReference type="AlphaFoldDB" id="A0AAV9UGX6"/>
<dbReference type="Proteomes" id="UP001375240">
    <property type="component" value="Unassembled WGS sequence"/>
</dbReference>
<evidence type="ECO:0000313" key="2">
    <source>
        <dbReference type="EMBL" id="KAK6341406.1"/>
    </source>
</evidence>
<keyword evidence="1" id="KW-0472">Membrane</keyword>
<comment type="caution">
    <text evidence="2">The sequence shown here is derived from an EMBL/GenBank/DDBJ whole genome shotgun (WGS) entry which is preliminary data.</text>
</comment>
<gene>
    <name evidence="2" type="ORF">TWF696_008482</name>
</gene>
<keyword evidence="1" id="KW-1133">Transmembrane helix</keyword>
<evidence type="ECO:0008006" key="4">
    <source>
        <dbReference type="Google" id="ProtNLM"/>
    </source>
</evidence>
<keyword evidence="1" id="KW-0812">Transmembrane</keyword>
<dbReference type="EMBL" id="JAVHNQ010000007">
    <property type="protein sequence ID" value="KAK6341406.1"/>
    <property type="molecule type" value="Genomic_DNA"/>
</dbReference>
<sequence length="82" mass="8846">MSMFDTAGIIALACVVGFGFIVFLVLFYKFGWIRFGLGGGGNKVVNEIPDGATRKMSQSLSAALDHGHVTWCTESLVLELAY</sequence>
<accession>A0AAV9UGX6</accession>
<keyword evidence="3" id="KW-1185">Reference proteome</keyword>
<feature type="transmembrane region" description="Helical" evidence="1">
    <location>
        <begin position="6"/>
        <end position="28"/>
    </location>
</feature>
<evidence type="ECO:0000256" key="1">
    <source>
        <dbReference type="SAM" id="Phobius"/>
    </source>
</evidence>
<protein>
    <recommendedName>
        <fullName evidence="4">ATP synthase F0 subunit 8</fullName>
    </recommendedName>
</protein>
<organism evidence="2 3">
    <name type="scientific">Orbilia brochopaga</name>
    <dbReference type="NCBI Taxonomy" id="3140254"/>
    <lineage>
        <taxon>Eukaryota</taxon>
        <taxon>Fungi</taxon>
        <taxon>Dikarya</taxon>
        <taxon>Ascomycota</taxon>
        <taxon>Pezizomycotina</taxon>
        <taxon>Orbiliomycetes</taxon>
        <taxon>Orbiliales</taxon>
        <taxon>Orbiliaceae</taxon>
        <taxon>Orbilia</taxon>
    </lineage>
</organism>